<proteinExistence type="predicted"/>
<protein>
    <submittedName>
        <fullName evidence="1">Nephrin like</fullName>
    </submittedName>
</protein>
<reference evidence="1" key="2">
    <citation type="submission" date="2023-05" db="EMBL/GenBank/DDBJ databases">
        <authorList>
            <person name="Schelkunov M.I."/>
        </authorList>
    </citation>
    <scope>NUCLEOTIDE SEQUENCE</scope>
    <source>
        <strain evidence="1">Hsosn_3</strain>
        <tissue evidence="1">Leaf</tissue>
    </source>
</reference>
<dbReference type="PANTHER" id="PTHR35290:SF2">
    <property type="entry name" value="PROTEIN CASPARIAN STRIP INTEGRITY FACTOR 1"/>
    <property type="match status" value="1"/>
</dbReference>
<organism evidence="1 2">
    <name type="scientific">Heracleum sosnowskyi</name>
    <dbReference type="NCBI Taxonomy" id="360622"/>
    <lineage>
        <taxon>Eukaryota</taxon>
        <taxon>Viridiplantae</taxon>
        <taxon>Streptophyta</taxon>
        <taxon>Embryophyta</taxon>
        <taxon>Tracheophyta</taxon>
        <taxon>Spermatophyta</taxon>
        <taxon>Magnoliopsida</taxon>
        <taxon>eudicotyledons</taxon>
        <taxon>Gunneridae</taxon>
        <taxon>Pentapetalae</taxon>
        <taxon>asterids</taxon>
        <taxon>campanulids</taxon>
        <taxon>Apiales</taxon>
        <taxon>Apiaceae</taxon>
        <taxon>Apioideae</taxon>
        <taxon>apioid superclade</taxon>
        <taxon>Tordylieae</taxon>
        <taxon>Tordyliinae</taxon>
        <taxon>Heracleum</taxon>
    </lineage>
</organism>
<name>A0AAD8J2B2_9APIA</name>
<sequence length="107" mass="12580">MPCLFSEVSYKKLNVSKRKSWKMVLRKRLWLLVFLVIVSAILLSTSYAGRRFPKYVSIEKKKSVDARINDLTRINIHKRLLTVHTNDYGTYDPAPTFHKPNFKPIQN</sequence>
<evidence type="ECO:0000313" key="2">
    <source>
        <dbReference type="Proteomes" id="UP001237642"/>
    </source>
</evidence>
<reference evidence="1" key="1">
    <citation type="submission" date="2023-02" db="EMBL/GenBank/DDBJ databases">
        <title>Genome of toxic invasive species Heracleum sosnowskyi carries increased number of genes despite the absence of recent whole-genome duplications.</title>
        <authorList>
            <person name="Schelkunov M."/>
            <person name="Shtratnikova V."/>
            <person name="Makarenko M."/>
            <person name="Klepikova A."/>
            <person name="Omelchenko D."/>
            <person name="Novikova G."/>
            <person name="Obukhova E."/>
            <person name="Bogdanov V."/>
            <person name="Penin A."/>
            <person name="Logacheva M."/>
        </authorList>
    </citation>
    <scope>NUCLEOTIDE SEQUENCE</scope>
    <source>
        <strain evidence="1">Hsosn_3</strain>
        <tissue evidence="1">Leaf</tissue>
    </source>
</reference>
<dbReference type="EMBL" id="JAUIZM010000003">
    <property type="protein sequence ID" value="KAK1395006.1"/>
    <property type="molecule type" value="Genomic_DNA"/>
</dbReference>
<keyword evidence="2" id="KW-1185">Reference proteome</keyword>
<comment type="caution">
    <text evidence="1">The sequence shown here is derived from an EMBL/GenBank/DDBJ whole genome shotgun (WGS) entry which is preliminary data.</text>
</comment>
<dbReference type="InterPro" id="IPR038974">
    <property type="entry name" value="CIF1/2"/>
</dbReference>
<evidence type="ECO:0000313" key="1">
    <source>
        <dbReference type="EMBL" id="KAK1395006.1"/>
    </source>
</evidence>
<dbReference type="AlphaFoldDB" id="A0AAD8J2B2"/>
<dbReference type="Proteomes" id="UP001237642">
    <property type="component" value="Unassembled WGS sequence"/>
</dbReference>
<dbReference type="PANTHER" id="PTHR35290">
    <property type="entry name" value="PROTEIN CASPARIAN STRIP INTEGRITY FACTOR 1-RELATED"/>
    <property type="match status" value="1"/>
</dbReference>
<gene>
    <name evidence="1" type="ORF">POM88_014062</name>
</gene>
<accession>A0AAD8J2B2</accession>